<dbReference type="EMBL" id="UFAJ01000732">
    <property type="protein sequence ID" value="SSD61503.1"/>
    <property type="molecule type" value="Genomic_DNA"/>
</dbReference>
<evidence type="ECO:0000313" key="7">
    <source>
        <dbReference type="EMBL" id="SSD61503.1"/>
    </source>
</evidence>
<keyword evidence="8" id="KW-1185">Reference proteome</keyword>
<dbReference type="PANTHER" id="PTHR22589">
    <property type="entry name" value="CARNITINE O-ACYLTRANSFERASE"/>
    <property type="match status" value="1"/>
</dbReference>
<dbReference type="GO" id="GO:0004092">
    <property type="term" value="F:carnitine O-acetyltransferase activity"/>
    <property type="evidence" value="ECO:0007669"/>
    <property type="project" value="TreeGrafter"/>
</dbReference>
<gene>
    <name evidence="7" type="ORF">SCODWIG_03264</name>
</gene>
<dbReference type="Proteomes" id="UP000262825">
    <property type="component" value="Unassembled WGS sequence"/>
</dbReference>
<evidence type="ECO:0000256" key="4">
    <source>
        <dbReference type="PIRSR" id="PIRSR600542-1"/>
    </source>
</evidence>
<evidence type="ECO:0000256" key="1">
    <source>
        <dbReference type="ARBA" id="ARBA00005232"/>
    </source>
</evidence>
<dbReference type="InterPro" id="IPR039551">
    <property type="entry name" value="Cho/carn_acyl_trans"/>
</dbReference>
<accession>A0A376BA00</accession>
<dbReference type="Gene3D" id="3.30.559.70">
    <property type="entry name" value="Choline/Carnitine o-acyltransferase, domain 2"/>
    <property type="match status" value="1"/>
</dbReference>
<dbReference type="Pfam" id="PF00755">
    <property type="entry name" value="Carn_acyltransf"/>
    <property type="match status" value="1"/>
</dbReference>
<dbReference type="PROSITE" id="PS00440">
    <property type="entry name" value="ACYLTRANSF_C_2"/>
    <property type="match status" value="1"/>
</dbReference>
<proteinExistence type="inferred from homology"/>
<evidence type="ECO:0000256" key="2">
    <source>
        <dbReference type="ARBA" id="ARBA00022679"/>
    </source>
</evidence>
<name>A0A376BA00_9ASCO</name>
<dbReference type="PANTHER" id="PTHR22589:SF103">
    <property type="entry name" value="CARNITINE O-ACETYL-TRANSFERASE, ISOFORM A-RELATED"/>
    <property type="match status" value="1"/>
</dbReference>
<evidence type="ECO:0000259" key="6">
    <source>
        <dbReference type="Pfam" id="PF00755"/>
    </source>
</evidence>
<evidence type="ECO:0000256" key="3">
    <source>
        <dbReference type="ARBA" id="ARBA00023315"/>
    </source>
</evidence>
<dbReference type="SUPFAM" id="SSF52777">
    <property type="entry name" value="CoA-dependent acyltransferases"/>
    <property type="match status" value="2"/>
</dbReference>
<evidence type="ECO:0000256" key="5">
    <source>
        <dbReference type="RuleBase" id="RU003801"/>
    </source>
</evidence>
<dbReference type="InterPro" id="IPR000542">
    <property type="entry name" value="Carn_acyl_trans"/>
</dbReference>
<dbReference type="GO" id="GO:0005777">
    <property type="term" value="C:peroxisome"/>
    <property type="evidence" value="ECO:0007669"/>
    <property type="project" value="TreeGrafter"/>
</dbReference>
<feature type="domain" description="Choline/carnitine acyltransferase" evidence="6">
    <location>
        <begin position="106"/>
        <end position="697"/>
    </location>
</feature>
<dbReference type="GO" id="GO:0005739">
    <property type="term" value="C:mitochondrion"/>
    <property type="evidence" value="ECO:0007669"/>
    <property type="project" value="TreeGrafter"/>
</dbReference>
<feature type="active site" description="Proton acceptor" evidence="4">
    <location>
        <position position="416"/>
    </location>
</feature>
<dbReference type="GO" id="GO:0009437">
    <property type="term" value="P:carnitine metabolic process"/>
    <property type="evidence" value="ECO:0007669"/>
    <property type="project" value="TreeGrafter"/>
</dbReference>
<comment type="similarity">
    <text evidence="1 5">Belongs to the carnitine/choline acetyltransferase family.</text>
</comment>
<dbReference type="AlphaFoldDB" id="A0A376BA00"/>
<keyword evidence="2 5" id="KW-0808">Transferase</keyword>
<dbReference type="InterPro" id="IPR042231">
    <property type="entry name" value="Cho/carn_acyl_trans_2"/>
</dbReference>
<evidence type="ECO:0000313" key="8">
    <source>
        <dbReference type="Proteomes" id="UP000262825"/>
    </source>
</evidence>
<reference evidence="8" key="1">
    <citation type="submission" date="2018-06" db="EMBL/GenBank/DDBJ databases">
        <authorList>
            <person name="Guldener U."/>
        </authorList>
    </citation>
    <scope>NUCLEOTIDE SEQUENCE [LARGE SCALE GENOMIC DNA]</scope>
    <source>
        <strain evidence="8">UTAD17</strain>
    </source>
</reference>
<protein>
    <submittedName>
        <fullName evidence="7">Related to Carnitine O-acetyltransferase, mitochondrial</fullName>
    </submittedName>
</protein>
<dbReference type="VEuPathDB" id="FungiDB:SCODWIG_03264"/>
<sequence>MSHLLSSMLFTRRYFSNHFWRNDKRFITSHYHGRSCLVISQKKYLSSTSDYTTAKIQTDLKKKKYPLGLSGAVYYAKYPNEYYQNKFATKDEHKITFKHQSDLPDLPIPSLEKTLTKYLETIKPFVSSNEEWFQQIDLVKDFEKNEGPILQKKLLKYKNNCVSSINNNNWLNEFWDNQGYLQYDAPIVPYVSYFYCHKPLPHKLIENNMLFKATLLIENVLEFVSKNQFEKIQPNPTKFIGKLCNNSFHMMFNNCRVPYKNGEMNQDSNVFHSIFENGFIIVCYKGNFYKINVYDHLNNTFVKRHEIFYQLMNIISTGTCDATNQTSGIGSLTYLARNIWRKAYAELTQNNPINKNSLEEIQKSMFVVCLDESNEPVTLEEKSRNSWHGDGINRFNDKPLQFIVCKNGTSGCLAEHSKMDGMPTLLLNEYIWKKMSKDIDNEVNYIEDLVKYHNDNNLSIYKENTQPVKLPFMITPNIQKYIDLGKQTFDKNVSEHDLKVWHYNRFGKKIIKQNWKISPDSFIQQVIQLAIYKLVGRQLPTYEAASTRKFFKGRTETIRSVTPESHEFVKTWCQSTSTHQEKLDSLHKSINSHSEYSKLSSNGQGIDRHFFGLKNMIDDGSQVPKLFQDSLFNYSSTWYVSTSQLSSECFEGYGWSEVDDNGVGLAYMINEDWLHINIVTKPLKSKIDVNKLHYYLSESANELFEILNKI</sequence>
<keyword evidence="3 5" id="KW-0012">Acyltransferase</keyword>
<dbReference type="Gene3D" id="3.30.559.10">
    <property type="entry name" value="Chloramphenicol acetyltransferase-like domain"/>
    <property type="match status" value="1"/>
</dbReference>
<organism evidence="7 8">
    <name type="scientific">Saccharomycodes ludwigii</name>
    <dbReference type="NCBI Taxonomy" id="36035"/>
    <lineage>
        <taxon>Eukaryota</taxon>
        <taxon>Fungi</taxon>
        <taxon>Dikarya</taxon>
        <taxon>Ascomycota</taxon>
        <taxon>Saccharomycotina</taxon>
        <taxon>Saccharomycetes</taxon>
        <taxon>Saccharomycodales</taxon>
        <taxon>Saccharomycodaceae</taxon>
        <taxon>Saccharomycodes</taxon>
    </lineage>
</organism>
<dbReference type="InterPro" id="IPR023213">
    <property type="entry name" value="CAT-like_dom_sf"/>
</dbReference>